<dbReference type="EMBL" id="VSSQ01000156">
    <property type="protein sequence ID" value="MPL81887.1"/>
    <property type="molecule type" value="Genomic_DNA"/>
</dbReference>
<dbReference type="InterPro" id="IPR011990">
    <property type="entry name" value="TPR-like_helical_dom_sf"/>
</dbReference>
<evidence type="ECO:0000259" key="6">
    <source>
        <dbReference type="Pfam" id="PF14322"/>
    </source>
</evidence>
<dbReference type="Pfam" id="PF07980">
    <property type="entry name" value="SusD_RagB"/>
    <property type="match status" value="1"/>
</dbReference>
<dbReference type="Gene3D" id="1.25.40.390">
    <property type="match status" value="1"/>
</dbReference>
<keyword evidence="2" id="KW-0732">Signal</keyword>
<evidence type="ECO:0000256" key="2">
    <source>
        <dbReference type="ARBA" id="ARBA00022729"/>
    </source>
</evidence>
<dbReference type="SUPFAM" id="SSF48452">
    <property type="entry name" value="TPR-like"/>
    <property type="match status" value="1"/>
</dbReference>
<feature type="domain" description="SusD-like N-terminal" evidence="6">
    <location>
        <begin position="81"/>
        <end position="237"/>
    </location>
</feature>
<sequence length="528" mass="59581">MFHSKILIVKIMKRISYILSIFISALLYTSCDSLDLSPEDYYGSSNFWNNEAQVKGFMTGLHTDLRGDYTLFYLLGEARGGTSRTGTSSLNTSLNYSSPIKDNQFTKDNVGISSWGGIYSNIMQVNHFIQKVENECTFLSDESRNTYLGQAYGLRALYYFMLYRTWGGVPKITDVKVLDGKVSADKLYTARSTAEETLAFIKEDIAKSETFFTNSTVASASIWSRNATLMLKADIYLWSAKVTTGNHNAAGRADLEVAKSALQGVSGYSLMNDFSSVFSSKGNNEIIFAIRFMDTEATNWGSEFLYAQAGFVDAVYGRDGKLLGDVLNLRGNGLLRNEYKESLWRSYDTTDSRRDKTFFDFYSKPVNGDFGIVLKKCIGIINSTNDRVYETDVVLYRYADWLLMMAEIENGLGNSCQAYINQIRQRAYGDNYNDLVSYKDGSFAENEMAILHERDKEFVWEGKRWFDVVRMHDANGKSLAFSASANYPVVYGQSPEALIPESQSHKLLWPVDINTLNNDPLLEQTPGY</sequence>
<evidence type="ECO:0000256" key="4">
    <source>
        <dbReference type="ARBA" id="ARBA00023237"/>
    </source>
</evidence>
<evidence type="ECO:0000256" key="1">
    <source>
        <dbReference type="ARBA" id="ARBA00004442"/>
    </source>
</evidence>
<keyword evidence="4" id="KW-0998">Cell outer membrane</keyword>
<dbReference type="AlphaFoldDB" id="A0A644US91"/>
<gene>
    <name evidence="7" type="ORF">SDC9_27818</name>
</gene>
<name>A0A644US91_9ZZZZ</name>
<evidence type="ECO:0000313" key="7">
    <source>
        <dbReference type="EMBL" id="MPL81887.1"/>
    </source>
</evidence>
<dbReference type="InterPro" id="IPR012944">
    <property type="entry name" value="SusD_RagB_dom"/>
</dbReference>
<dbReference type="GO" id="GO:0009279">
    <property type="term" value="C:cell outer membrane"/>
    <property type="evidence" value="ECO:0007669"/>
    <property type="project" value="UniProtKB-SubCell"/>
</dbReference>
<protein>
    <recommendedName>
        <fullName evidence="8">SusD-like protein</fullName>
    </recommendedName>
</protein>
<keyword evidence="3" id="KW-0472">Membrane</keyword>
<evidence type="ECO:0008006" key="8">
    <source>
        <dbReference type="Google" id="ProtNLM"/>
    </source>
</evidence>
<comment type="caution">
    <text evidence="7">The sequence shown here is derived from an EMBL/GenBank/DDBJ whole genome shotgun (WGS) entry which is preliminary data.</text>
</comment>
<accession>A0A644US91</accession>
<evidence type="ECO:0000256" key="3">
    <source>
        <dbReference type="ARBA" id="ARBA00023136"/>
    </source>
</evidence>
<dbReference type="CDD" id="cd08977">
    <property type="entry name" value="SusD"/>
    <property type="match status" value="1"/>
</dbReference>
<dbReference type="Pfam" id="PF14322">
    <property type="entry name" value="SusD-like_3"/>
    <property type="match status" value="1"/>
</dbReference>
<reference evidence="7" key="1">
    <citation type="submission" date="2019-08" db="EMBL/GenBank/DDBJ databases">
        <authorList>
            <person name="Kucharzyk K."/>
            <person name="Murdoch R.W."/>
            <person name="Higgins S."/>
            <person name="Loffler F."/>
        </authorList>
    </citation>
    <scope>NUCLEOTIDE SEQUENCE</scope>
</reference>
<organism evidence="7">
    <name type="scientific">bioreactor metagenome</name>
    <dbReference type="NCBI Taxonomy" id="1076179"/>
    <lineage>
        <taxon>unclassified sequences</taxon>
        <taxon>metagenomes</taxon>
        <taxon>ecological metagenomes</taxon>
    </lineage>
</organism>
<dbReference type="InterPro" id="IPR033985">
    <property type="entry name" value="SusD-like_N"/>
</dbReference>
<evidence type="ECO:0000259" key="5">
    <source>
        <dbReference type="Pfam" id="PF07980"/>
    </source>
</evidence>
<proteinExistence type="predicted"/>
<feature type="domain" description="RagB/SusD" evidence="5">
    <location>
        <begin position="370"/>
        <end position="528"/>
    </location>
</feature>
<comment type="subcellular location">
    <subcellularLocation>
        <location evidence="1">Cell outer membrane</location>
    </subcellularLocation>
</comment>